<proteinExistence type="predicted"/>
<name>A0A0C9SLK4_PAXIN</name>
<reference evidence="1 2" key="1">
    <citation type="submission" date="2014-06" db="EMBL/GenBank/DDBJ databases">
        <authorList>
            <consortium name="DOE Joint Genome Institute"/>
            <person name="Kuo A."/>
            <person name="Kohler A."/>
            <person name="Nagy L.G."/>
            <person name="Floudas D."/>
            <person name="Copeland A."/>
            <person name="Barry K.W."/>
            <person name="Cichocki N."/>
            <person name="Veneault-Fourrey C."/>
            <person name="LaButti K."/>
            <person name="Lindquist E.A."/>
            <person name="Lipzen A."/>
            <person name="Lundell T."/>
            <person name="Morin E."/>
            <person name="Murat C."/>
            <person name="Sun H."/>
            <person name="Tunlid A."/>
            <person name="Henrissat B."/>
            <person name="Grigoriev I.V."/>
            <person name="Hibbett D.S."/>
            <person name="Martin F."/>
            <person name="Nordberg H.P."/>
            <person name="Cantor M.N."/>
            <person name="Hua S.X."/>
        </authorList>
    </citation>
    <scope>NUCLEOTIDE SEQUENCE [LARGE SCALE GENOMIC DNA]</scope>
    <source>
        <strain evidence="1 2">ATCC 200175</strain>
    </source>
</reference>
<accession>A0A0C9SLK4</accession>
<dbReference type="HOGENOM" id="CLU_812732_0_0_1"/>
<dbReference type="EMBL" id="KN821699">
    <property type="protein sequence ID" value="KIJ04579.1"/>
    <property type="molecule type" value="Genomic_DNA"/>
</dbReference>
<reference evidence="2" key="2">
    <citation type="submission" date="2015-01" db="EMBL/GenBank/DDBJ databases">
        <title>Evolutionary Origins and Diversification of the Mycorrhizal Mutualists.</title>
        <authorList>
            <consortium name="DOE Joint Genome Institute"/>
            <consortium name="Mycorrhizal Genomics Consortium"/>
            <person name="Kohler A."/>
            <person name="Kuo A."/>
            <person name="Nagy L.G."/>
            <person name="Floudas D."/>
            <person name="Copeland A."/>
            <person name="Barry K.W."/>
            <person name="Cichocki N."/>
            <person name="Veneault-Fourrey C."/>
            <person name="LaButti K."/>
            <person name="Lindquist E.A."/>
            <person name="Lipzen A."/>
            <person name="Lundell T."/>
            <person name="Morin E."/>
            <person name="Murat C."/>
            <person name="Riley R."/>
            <person name="Ohm R."/>
            <person name="Sun H."/>
            <person name="Tunlid A."/>
            <person name="Henrissat B."/>
            <person name="Grigoriev I.V."/>
            <person name="Hibbett D.S."/>
            <person name="Martin F."/>
        </authorList>
    </citation>
    <scope>NUCLEOTIDE SEQUENCE [LARGE SCALE GENOMIC DNA]</scope>
    <source>
        <strain evidence="2">ATCC 200175</strain>
    </source>
</reference>
<evidence type="ECO:0000313" key="1">
    <source>
        <dbReference type="EMBL" id="KIJ04579.1"/>
    </source>
</evidence>
<keyword evidence="2" id="KW-1185">Reference proteome</keyword>
<dbReference type="Proteomes" id="UP000053647">
    <property type="component" value="Unassembled WGS sequence"/>
</dbReference>
<gene>
    <name evidence="1" type="ORF">PAXINDRAFT_104114</name>
</gene>
<evidence type="ECO:0000313" key="2">
    <source>
        <dbReference type="Proteomes" id="UP000053647"/>
    </source>
</evidence>
<protein>
    <submittedName>
        <fullName evidence="1">Uncharacterized protein</fullName>
    </submittedName>
</protein>
<dbReference type="OrthoDB" id="3255845at2759"/>
<organism evidence="1 2">
    <name type="scientific">Paxillus involutus ATCC 200175</name>
    <dbReference type="NCBI Taxonomy" id="664439"/>
    <lineage>
        <taxon>Eukaryota</taxon>
        <taxon>Fungi</taxon>
        <taxon>Dikarya</taxon>
        <taxon>Basidiomycota</taxon>
        <taxon>Agaricomycotina</taxon>
        <taxon>Agaricomycetes</taxon>
        <taxon>Agaricomycetidae</taxon>
        <taxon>Boletales</taxon>
        <taxon>Paxilineae</taxon>
        <taxon>Paxillaceae</taxon>
        <taxon>Paxillus</taxon>
    </lineage>
</organism>
<dbReference type="AlphaFoldDB" id="A0A0C9SLK4"/>
<sequence>MSFENPSNVSRSTSQDKVIHVLSFMKAQYPRFSLRLFLTTLFSSENHTLKQKTRMFLSDDGALELMDIWWTQLKEEPNFQCWVVDHAALICDKECSRLSDRASEGPHYADAQFLRISPKDVTVNLVESFRFDDLTKRYDRTTPHLQTILRKVIGKEGTHSTEAEAVQEARYGRTSITSMILNQRSRLLSYHPTINSFVLWDSQVPKRIVQLLNKIGWSVSHTSQGRCISQLSQDAVRVARDVACDESKLKLLPYDNFNWTARAWEVSATHGAAQHDQVSAMLVVLNRPDTSESSPGAASAQHLASVERFESTAGHRHRLSPEDALQAVIPDHNDHQSFRTRASIHISHISSQR</sequence>